<reference evidence="2" key="1">
    <citation type="journal article" date="2019" name="Int. J. Syst. Evol. Microbiol.">
        <title>The Global Catalogue of Microorganisms (GCM) 10K type strain sequencing project: providing services to taxonomists for standard genome sequencing and annotation.</title>
        <authorList>
            <consortium name="The Broad Institute Genomics Platform"/>
            <consortium name="The Broad Institute Genome Sequencing Center for Infectious Disease"/>
            <person name="Wu L."/>
            <person name="Ma J."/>
        </authorList>
    </citation>
    <scope>NUCLEOTIDE SEQUENCE [LARGE SCALE GENOMIC DNA]</scope>
    <source>
        <strain evidence="2">JCM 17130</strain>
    </source>
</reference>
<name>A0ABW0JI90_9GAMM</name>
<organism evidence="1 2">
    <name type="scientific">Rhodanobacter umsongensis</name>
    <dbReference type="NCBI Taxonomy" id="633153"/>
    <lineage>
        <taxon>Bacteria</taxon>
        <taxon>Pseudomonadati</taxon>
        <taxon>Pseudomonadota</taxon>
        <taxon>Gammaproteobacteria</taxon>
        <taxon>Lysobacterales</taxon>
        <taxon>Rhodanobacteraceae</taxon>
        <taxon>Rhodanobacter</taxon>
    </lineage>
</organism>
<sequence length="131" mass="13499">MFAQLAAEGADASRIIDMAVSRWLDIDAVLSPIIGRPGVAALFERSIHLACANHPCLAPVHQGAFEPGDFGPLRQALAQASSADADAANDALLGTFQTLLTNLIGGPLAERLLGNVWNRPSGAQTAQGAGS</sequence>
<gene>
    <name evidence="1" type="ORF">ACFPME_02900</name>
</gene>
<accession>A0ABW0JI90</accession>
<dbReference type="EMBL" id="JBHSMK010000002">
    <property type="protein sequence ID" value="MFC5435486.1"/>
    <property type="molecule type" value="Genomic_DNA"/>
</dbReference>
<comment type="caution">
    <text evidence="1">The sequence shown here is derived from an EMBL/GenBank/DDBJ whole genome shotgun (WGS) entry which is preliminary data.</text>
</comment>
<dbReference type="Proteomes" id="UP001596013">
    <property type="component" value="Unassembled WGS sequence"/>
</dbReference>
<dbReference type="RefSeq" id="WP_377301832.1">
    <property type="nucleotide sequence ID" value="NZ_JBHSMK010000002.1"/>
</dbReference>
<keyword evidence="2" id="KW-1185">Reference proteome</keyword>
<proteinExistence type="predicted"/>
<protein>
    <submittedName>
        <fullName evidence="1">Uncharacterized protein</fullName>
    </submittedName>
</protein>
<evidence type="ECO:0000313" key="1">
    <source>
        <dbReference type="EMBL" id="MFC5435486.1"/>
    </source>
</evidence>
<evidence type="ECO:0000313" key="2">
    <source>
        <dbReference type="Proteomes" id="UP001596013"/>
    </source>
</evidence>